<evidence type="ECO:0000313" key="2">
    <source>
        <dbReference type="Proteomes" id="UP001519535"/>
    </source>
</evidence>
<dbReference type="CDD" id="cd07819">
    <property type="entry name" value="SRPBCC_2"/>
    <property type="match status" value="1"/>
</dbReference>
<organism evidence="1 2">
    <name type="scientific">Mycolicibacter acidiphilus</name>
    <dbReference type="NCBI Taxonomy" id="2835306"/>
    <lineage>
        <taxon>Bacteria</taxon>
        <taxon>Bacillati</taxon>
        <taxon>Actinomycetota</taxon>
        <taxon>Actinomycetes</taxon>
        <taxon>Mycobacteriales</taxon>
        <taxon>Mycobacteriaceae</taxon>
        <taxon>Mycolicibacter</taxon>
    </lineage>
</organism>
<dbReference type="Pfam" id="PF10604">
    <property type="entry name" value="Polyketide_cyc2"/>
    <property type="match status" value="1"/>
</dbReference>
<gene>
    <name evidence="1" type="ORF">KIH27_01970</name>
</gene>
<sequence length="150" mass="16892">MAVRASREIVIDAPPEAILDALADVTDLVSWSPVHKRMEVLDSYADGRPHHVRATIKVLGLVDHEILEYHWGPDWMIWDAKATAQQRGQHVEYTLKREGVDQTRVRFDITVEPSGPIPGFLVRRASKLVLQTATERLRQRVMGGAANPQP</sequence>
<proteinExistence type="predicted"/>
<name>A0ABS5RDJ2_9MYCO</name>
<dbReference type="PANTHER" id="PTHR39683">
    <property type="entry name" value="CONSERVED PROTEIN TB16.3"/>
    <property type="match status" value="1"/>
</dbReference>
<dbReference type="RefSeq" id="WP_214091239.1">
    <property type="nucleotide sequence ID" value="NZ_JAHCLR010000003.1"/>
</dbReference>
<keyword evidence="2" id="KW-1185">Reference proteome</keyword>
<dbReference type="EMBL" id="JAHCLR010000003">
    <property type="protein sequence ID" value="MBS9532352.1"/>
    <property type="molecule type" value="Genomic_DNA"/>
</dbReference>
<dbReference type="InterPro" id="IPR023393">
    <property type="entry name" value="START-like_dom_sf"/>
</dbReference>
<protein>
    <submittedName>
        <fullName evidence="1">SRPBCC family protein</fullName>
    </submittedName>
</protein>
<dbReference type="InterPro" id="IPR019587">
    <property type="entry name" value="Polyketide_cyclase/dehydratase"/>
</dbReference>
<dbReference type="Gene3D" id="3.30.530.20">
    <property type="match status" value="1"/>
</dbReference>
<dbReference type="Proteomes" id="UP001519535">
    <property type="component" value="Unassembled WGS sequence"/>
</dbReference>
<accession>A0ABS5RDJ2</accession>
<reference evidence="1 2" key="1">
    <citation type="submission" date="2021-05" db="EMBL/GenBank/DDBJ databases">
        <title>Mycobacterium acidophilum sp. nov., an extremely acid-tolerant member of the genus Mycobacterium.</title>
        <authorList>
            <person name="Xia J."/>
        </authorList>
    </citation>
    <scope>NUCLEOTIDE SEQUENCE [LARGE SCALE GENOMIC DNA]</scope>
    <source>
        <strain evidence="1 2">M1</strain>
    </source>
</reference>
<dbReference type="PANTHER" id="PTHR39683:SF4">
    <property type="entry name" value="COENZYME Q-BINDING PROTEIN COQ10 START DOMAIN-CONTAINING PROTEIN"/>
    <property type="match status" value="1"/>
</dbReference>
<evidence type="ECO:0000313" key="1">
    <source>
        <dbReference type="EMBL" id="MBS9532352.1"/>
    </source>
</evidence>
<comment type="caution">
    <text evidence="1">The sequence shown here is derived from an EMBL/GenBank/DDBJ whole genome shotgun (WGS) entry which is preliminary data.</text>
</comment>
<dbReference type="SUPFAM" id="SSF55961">
    <property type="entry name" value="Bet v1-like"/>
    <property type="match status" value="1"/>
</dbReference>